<accession>A0A1X0R529</accession>
<dbReference type="PROSITE" id="PS51192">
    <property type="entry name" value="HELICASE_ATP_BIND_1"/>
    <property type="match status" value="1"/>
</dbReference>
<dbReference type="InterPro" id="IPR014001">
    <property type="entry name" value="Helicase_ATP-bd"/>
</dbReference>
<dbReference type="PROSITE" id="PS51194">
    <property type="entry name" value="HELICASE_CTER"/>
    <property type="match status" value="1"/>
</dbReference>
<dbReference type="GO" id="GO:0003676">
    <property type="term" value="F:nucleic acid binding"/>
    <property type="evidence" value="ECO:0007669"/>
    <property type="project" value="InterPro"/>
</dbReference>
<proteinExistence type="inferred from homology"/>
<keyword evidence="4 11" id="KW-0347">Helicase</keyword>
<keyword evidence="5 11" id="KW-0067">ATP-binding</keyword>
<gene>
    <name evidence="16" type="ORF">BCV72DRAFT_206049</name>
</gene>
<keyword evidence="2 11" id="KW-0547">Nucleotide-binding</keyword>
<evidence type="ECO:0000256" key="12">
    <source>
        <dbReference type="SAM" id="MobiDB-lite"/>
    </source>
</evidence>
<dbReference type="CDD" id="cd18787">
    <property type="entry name" value="SF2_C_DEAD"/>
    <property type="match status" value="1"/>
</dbReference>
<dbReference type="FunFam" id="3.40.50.300:FF:000008">
    <property type="entry name" value="ATP-dependent RNA helicase RhlB"/>
    <property type="match status" value="1"/>
</dbReference>
<comment type="catalytic activity">
    <reaction evidence="9">
        <text>ATP + H2O = ADP + phosphate + H(+)</text>
        <dbReference type="Rhea" id="RHEA:13065"/>
        <dbReference type="ChEBI" id="CHEBI:15377"/>
        <dbReference type="ChEBI" id="CHEBI:15378"/>
        <dbReference type="ChEBI" id="CHEBI:30616"/>
        <dbReference type="ChEBI" id="CHEBI:43474"/>
        <dbReference type="ChEBI" id="CHEBI:456216"/>
        <dbReference type="EC" id="3.6.4.13"/>
    </reaction>
</comment>
<evidence type="ECO:0000256" key="11">
    <source>
        <dbReference type="RuleBase" id="RU000492"/>
    </source>
</evidence>
<dbReference type="InterPro" id="IPR014014">
    <property type="entry name" value="RNA_helicase_DEAD_Q_motif"/>
</dbReference>
<comment type="similarity">
    <text evidence="11">Belongs to the DEAD box helicase family.</text>
</comment>
<dbReference type="Pfam" id="PF00270">
    <property type="entry name" value="DEAD"/>
    <property type="match status" value="1"/>
</dbReference>
<sequence length="494" mass="55974">MGWAESNKRPKDVKQPGKGIWKDGVHELGDKDEEVERKLFGTVDDNQVQHTGINFEKYDDIPVETTGSNVPEGIIEFTHPPLDKLLIDNIRLARYTVPTPVQKHSIPIVAAGRDLMASAQTGSGKTAGFLFPILSSMFLHGPLSEPDNSEVKQGYRSYRKAYPQALILAPTRELASQIYTEAKKFCYRSYVRPCVAYGGADIQQQLRLIDRGCHLLVATPGRLADILERRRLSFQNIQYLVLDEADRMLDMGFEPQIRRIVEREDMPPPGKRQTLLFSATFPENIQVMARDFLKDSVFLKVGVVGATTENITQTVVLLTDEEKRSRLLQVLKEHNRNKTELTLVFTETKRMADTVYEFLLDNQYAATVIHGDRVQSEREAALESFRTGRTPIMVATAVAARGLDIPNVMHVISFDLPNNIDDYVHRIGRTGRAGNTGHATSFFTRQNRFLAGHLIKLLEGANQEVPSWLEDMRVDESDMYSNRSQENANTRRKW</sequence>
<organism evidence="16">
    <name type="scientific">Rhizopus microsporus var. microsporus</name>
    <dbReference type="NCBI Taxonomy" id="86635"/>
    <lineage>
        <taxon>Eukaryota</taxon>
        <taxon>Fungi</taxon>
        <taxon>Fungi incertae sedis</taxon>
        <taxon>Mucoromycota</taxon>
        <taxon>Mucoromycotina</taxon>
        <taxon>Mucoromycetes</taxon>
        <taxon>Mucorales</taxon>
        <taxon>Mucorineae</taxon>
        <taxon>Rhizopodaceae</taxon>
        <taxon>Rhizopus</taxon>
    </lineage>
</organism>
<evidence type="ECO:0000256" key="8">
    <source>
        <dbReference type="ARBA" id="ARBA00025161"/>
    </source>
</evidence>
<evidence type="ECO:0000256" key="6">
    <source>
        <dbReference type="ARBA" id="ARBA00024397"/>
    </source>
</evidence>
<dbReference type="InterPro" id="IPR001650">
    <property type="entry name" value="Helicase_C-like"/>
</dbReference>
<reference evidence="16" key="1">
    <citation type="journal article" date="2016" name="Proc. Natl. Acad. Sci. U.S.A.">
        <title>Lipid metabolic changes in an early divergent fungus govern the establishment of a mutualistic symbiosis with endobacteria.</title>
        <authorList>
            <person name="Lastovetsky O.A."/>
            <person name="Gaspar M.L."/>
            <person name="Mondo S.J."/>
            <person name="LaButti K.M."/>
            <person name="Sandor L."/>
            <person name="Grigoriev I.V."/>
            <person name="Henry S.A."/>
            <person name="Pawlowska T.E."/>
        </authorList>
    </citation>
    <scope>NUCLEOTIDE SEQUENCE [LARGE SCALE GENOMIC DNA]</scope>
    <source>
        <strain evidence="16">ATCC 52814</strain>
    </source>
</reference>
<dbReference type="EC" id="3.6.4.13" evidence="1"/>
<dbReference type="PROSITE" id="PS00039">
    <property type="entry name" value="DEAD_ATP_HELICASE"/>
    <property type="match status" value="1"/>
</dbReference>
<keyword evidence="3 11" id="KW-0378">Hydrolase</keyword>
<evidence type="ECO:0000256" key="7">
    <source>
        <dbReference type="ARBA" id="ARBA00024405"/>
    </source>
</evidence>
<evidence type="ECO:0000256" key="3">
    <source>
        <dbReference type="ARBA" id="ARBA00022801"/>
    </source>
</evidence>
<evidence type="ECO:0000256" key="1">
    <source>
        <dbReference type="ARBA" id="ARBA00012552"/>
    </source>
</evidence>
<dbReference type="SMART" id="SM00487">
    <property type="entry name" value="DEXDc"/>
    <property type="match status" value="1"/>
</dbReference>
<feature type="domain" description="DEAD-box RNA helicase Q" evidence="15">
    <location>
        <begin position="75"/>
        <end position="103"/>
    </location>
</feature>
<evidence type="ECO:0000256" key="10">
    <source>
        <dbReference type="PROSITE-ProRule" id="PRU00552"/>
    </source>
</evidence>
<protein>
    <recommendedName>
        <fullName evidence="6">ATP-dependent RNA helicase DED1</fullName>
        <ecNumber evidence="1">3.6.4.13</ecNumber>
    </recommendedName>
    <alternativeName>
        <fullName evidence="7">ATP-dependent RNA helicase ded1</fullName>
    </alternativeName>
</protein>
<feature type="short sequence motif" description="Q motif" evidence="10">
    <location>
        <begin position="75"/>
        <end position="103"/>
    </location>
</feature>
<evidence type="ECO:0000313" key="16">
    <source>
        <dbReference type="EMBL" id="ORE07143.1"/>
    </source>
</evidence>
<evidence type="ECO:0000256" key="5">
    <source>
        <dbReference type="ARBA" id="ARBA00022840"/>
    </source>
</evidence>
<comment type="function">
    <text evidence="8">ATP-binding RNA helicase involved in translation initiation. Remodels RNA in response to ADP and ATP concentrations by facilitating disruption, but also formation of RNA duplexes.</text>
</comment>
<dbReference type="PROSITE" id="PS51195">
    <property type="entry name" value="Q_MOTIF"/>
    <property type="match status" value="1"/>
</dbReference>
<feature type="domain" description="Helicase ATP-binding" evidence="13">
    <location>
        <begin position="106"/>
        <end position="299"/>
    </location>
</feature>
<evidence type="ECO:0000256" key="9">
    <source>
        <dbReference type="ARBA" id="ARBA00047984"/>
    </source>
</evidence>
<dbReference type="InterPro" id="IPR000629">
    <property type="entry name" value="RNA-helicase_DEAD-box_CS"/>
</dbReference>
<dbReference type="FunFam" id="3.40.50.300:FF:000397">
    <property type="entry name" value="Probable ATP-dependent RNA helicase DDX4"/>
    <property type="match status" value="1"/>
</dbReference>
<dbReference type="AlphaFoldDB" id="A0A1X0R529"/>
<dbReference type="Pfam" id="PF00271">
    <property type="entry name" value="Helicase_C"/>
    <property type="match status" value="1"/>
</dbReference>
<dbReference type="GO" id="GO:0003724">
    <property type="term" value="F:RNA helicase activity"/>
    <property type="evidence" value="ECO:0007669"/>
    <property type="project" value="UniProtKB-EC"/>
</dbReference>
<name>A0A1X0R529_RHIZD</name>
<evidence type="ECO:0000256" key="2">
    <source>
        <dbReference type="ARBA" id="ARBA00022741"/>
    </source>
</evidence>
<dbReference type="InterPro" id="IPR027417">
    <property type="entry name" value="P-loop_NTPase"/>
</dbReference>
<dbReference type="EMBL" id="KV921909">
    <property type="protein sequence ID" value="ORE07143.1"/>
    <property type="molecule type" value="Genomic_DNA"/>
</dbReference>
<dbReference type="SUPFAM" id="SSF52540">
    <property type="entry name" value="P-loop containing nucleoside triphosphate hydrolases"/>
    <property type="match status" value="1"/>
</dbReference>
<feature type="domain" description="Helicase C-terminal" evidence="14">
    <location>
        <begin position="310"/>
        <end position="473"/>
    </location>
</feature>
<feature type="region of interest" description="Disordered" evidence="12">
    <location>
        <begin position="1"/>
        <end position="25"/>
    </location>
</feature>
<dbReference type="GO" id="GO:0005524">
    <property type="term" value="F:ATP binding"/>
    <property type="evidence" value="ECO:0007669"/>
    <property type="project" value="UniProtKB-KW"/>
</dbReference>
<dbReference type="InterPro" id="IPR011545">
    <property type="entry name" value="DEAD/DEAH_box_helicase_dom"/>
</dbReference>
<dbReference type="OrthoDB" id="196131at2759"/>
<dbReference type="GO" id="GO:0016787">
    <property type="term" value="F:hydrolase activity"/>
    <property type="evidence" value="ECO:0007669"/>
    <property type="project" value="UniProtKB-KW"/>
</dbReference>
<evidence type="ECO:0000259" key="15">
    <source>
        <dbReference type="PROSITE" id="PS51195"/>
    </source>
</evidence>
<evidence type="ECO:0000259" key="13">
    <source>
        <dbReference type="PROSITE" id="PS51192"/>
    </source>
</evidence>
<dbReference type="Gene3D" id="3.40.50.300">
    <property type="entry name" value="P-loop containing nucleotide triphosphate hydrolases"/>
    <property type="match status" value="2"/>
</dbReference>
<dbReference type="Proteomes" id="UP000242414">
    <property type="component" value="Unassembled WGS sequence"/>
</dbReference>
<dbReference type="SMART" id="SM00490">
    <property type="entry name" value="HELICc"/>
    <property type="match status" value="1"/>
</dbReference>
<dbReference type="PANTHER" id="PTHR47958">
    <property type="entry name" value="ATP-DEPENDENT RNA HELICASE DBP3"/>
    <property type="match status" value="1"/>
</dbReference>
<dbReference type="VEuPathDB" id="FungiDB:BCV72DRAFT_206049"/>
<evidence type="ECO:0000259" key="14">
    <source>
        <dbReference type="PROSITE" id="PS51194"/>
    </source>
</evidence>
<evidence type="ECO:0000256" key="4">
    <source>
        <dbReference type="ARBA" id="ARBA00022806"/>
    </source>
</evidence>